<dbReference type="Pfam" id="PF13561">
    <property type="entry name" value="adh_short_C2"/>
    <property type="match status" value="1"/>
</dbReference>
<gene>
    <name evidence="1" type="ORF">BST39_03445</name>
</gene>
<keyword evidence="2" id="KW-1185">Reference proteome</keyword>
<accession>A0A1X0IFR0</accession>
<dbReference type="STRING" id="590652.BST39_03445"/>
<reference evidence="1 2" key="1">
    <citation type="submission" date="2017-02" db="EMBL/GenBank/DDBJ databases">
        <title>The new phylogeny of genus Mycobacterium.</title>
        <authorList>
            <person name="Tortoli E."/>
            <person name="Trovato A."/>
            <person name="Cirillo D.M."/>
        </authorList>
    </citation>
    <scope>NUCLEOTIDE SEQUENCE [LARGE SCALE GENOMIC DNA]</scope>
    <source>
        <strain evidence="1 2">DSM 45000</strain>
    </source>
</reference>
<organism evidence="1 2">
    <name type="scientific">Mycobacterium paraseoulense</name>
    <dbReference type="NCBI Taxonomy" id="590652"/>
    <lineage>
        <taxon>Bacteria</taxon>
        <taxon>Bacillati</taxon>
        <taxon>Actinomycetota</taxon>
        <taxon>Actinomycetes</taxon>
        <taxon>Mycobacteriales</taxon>
        <taxon>Mycobacteriaceae</taxon>
        <taxon>Mycobacterium</taxon>
    </lineage>
</organism>
<dbReference type="OrthoDB" id="4618916at2"/>
<comment type="caution">
    <text evidence="1">The sequence shown here is derived from an EMBL/GenBank/DDBJ whole genome shotgun (WGS) entry which is preliminary data.</text>
</comment>
<proteinExistence type="predicted"/>
<dbReference type="Proteomes" id="UP000192513">
    <property type="component" value="Unassembled WGS sequence"/>
</dbReference>
<dbReference type="InterPro" id="IPR036291">
    <property type="entry name" value="NAD(P)-bd_dom_sf"/>
</dbReference>
<dbReference type="Gene3D" id="3.40.50.720">
    <property type="entry name" value="NAD(P)-binding Rossmann-like Domain"/>
    <property type="match status" value="1"/>
</dbReference>
<dbReference type="EMBL" id="MVIE01000003">
    <property type="protein sequence ID" value="ORB45791.1"/>
    <property type="molecule type" value="Genomic_DNA"/>
</dbReference>
<sequence>MTTPHVIGRSDAISWAIAASLKSVVHNLDEPTQPNTDHVVIVIGVDPALEPTHVSTLSAPDWDRFAERPMRHALAALQRSYSSMRDKGGGRIVLVLPSIGMTGAPYLVPYATALEGIRAMAKSAARQWASQNLFVNMIAAPLRLFAPRLSASASHVTAAALQDDDSLVESIVETTRFLLKPEVTGLVGETVIVDGGAVMLP</sequence>
<dbReference type="SUPFAM" id="SSF51735">
    <property type="entry name" value="NAD(P)-binding Rossmann-fold domains"/>
    <property type="match status" value="1"/>
</dbReference>
<dbReference type="RefSeq" id="WP_083169071.1">
    <property type="nucleotide sequence ID" value="NZ_AP022619.1"/>
</dbReference>
<dbReference type="AlphaFoldDB" id="A0A1X0IFR0"/>
<evidence type="ECO:0000313" key="1">
    <source>
        <dbReference type="EMBL" id="ORB45791.1"/>
    </source>
</evidence>
<protein>
    <submittedName>
        <fullName evidence="1">Uncharacterized protein</fullName>
    </submittedName>
</protein>
<evidence type="ECO:0000313" key="2">
    <source>
        <dbReference type="Proteomes" id="UP000192513"/>
    </source>
</evidence>
<name>A0A1X0IFR0_9MYCO</name>
<dbReference type="InterPro" id="IPR002347">
    <property type="entry name" value="SDR_fam"/>
</dbReference>